<protein>
    <recommendedName>
        <fullName evidence="3">Hemolysin expression modulating protein</fullName>
    </recommendedName>
</protein>
<dbReference type="AlphaFoldDB" id="A0A191T957"/>
<proteinExistence type="inferred from homology"/>
<geneLocation type="plasmid" evidence="2">
    <name>ECO37P2</name>
</geneLocation>
<evidence type="ECO:0000256" key="1">
    <source>
        <dbReference type="ARBA" id="ARBA00010526"/>
    </source>
</evidence>
<dbReference type="Gene3D" id="1.20.1280.40">
    <property type="entry name" value="HHA"/>
    <property type="match status" value="1"/>
</dbReference>
<comment type="similarity">
    <text evidence="1">Belongs to the Hha/YmoA/Cnu family.</text>
</comment>
<dbReference type="EMBL" id="KU963390">
    <property type="protein sequence ID" value="ANI75633.1"/>
    <property type="molecule type" value="Genomic_DNA"/>
</dbReference>
<dbReference type="Pfam" id="PF05321">
    <property type="entry name" value="HHA"/>
    <property type="match status" value="1"/>
</dbReference>
<sequence length="67" mass="7885">MDKLDFLFKFRRASTDETLEKMVEHMDLKVSQSDYAAFQSAADHRRAELACNKVFDKVPKSAWKFVR</sequence>
<keyword evidence="2" id="KW-0614">Plasmid</keyword>
<reference evidence="2" key="1">
    <citation type="submission" date="2016-03" db="EMBL/GenBank/DDBJ databases">
        <title>Resistome analysis of KPC-2-producing Escherichia coli ST224 strain isolated in Brazil using whole genome sequencing.</title>
        <authorList>
            <person name="Rossi I.G."/>
            <person name="Araujo B.F."/>
            <person name="Cerdeira L.T."/>
            <person name="Campos P.A."/>
            <person name="Royer S."/>
            <person name="Ferreira M.L."/>
            <person name="Batistao D.W.F."/>
            <person name="Souza T.A."/>
            <person name="Vancan S.I.S."/>
            <person name="Lincopan N."/>
            <person name="Gontijo-Filho P.P."/>
            <person name="Ribas R.M."/>
        </authorList>
    </citation>
    <scope>NUCLEOTIDE SEQUENCE</scope>
    <source>
        <strain evidence="2">ECO37</strain>
        <plasmid evidence="2">ECO37P2</plasmid>
    </source>
</reference>
<accession>A0A191T957</accession>
<evidence type="ECO:0000313" key="2">
    <source>
        <dbReference type="EMBL" id="ANI75633.1"/>
    </source>
</evidence>
<evidence type="ECO:0008006" key="3">
    <source>
        <dbReference type="Google" id="ProtNLM"/>
    </source>
</evidence>
<organism evidence="2">
    <name type="scientific">Escherichia coli</name>
    <dbReference type="NCBI Taxonomy" id="562"/>
    <lineage>
        <taxon>Bacteria</taxon>
        <taxon>Pseudomonadati</taxon>
        <taxon>Pseudomonadota</taxon>
        <taxon>Gammaproteobacteria</taxon>
        <taxon>Enterobacterales</taxon>
        <taxon>Enterobacteriaceae</taxon>
        <taxon>Escherichia</taxon>
    </lineage>
</organism>
<name>A0A191T957_ECOLX</name>
<dbReference type="RefSeq" id="WP_073535415.1">
    <property type="nucleotide sequence ID" value="NZ_CABVOQ010000024.1"/>
</dbReference>
<dbReference type="InterPro" id="IPR007985">
    <property type="entry name" value="Hemolysn_expr_modulating_HHA"/>
</dbReference>
<dbReference type="InterPro" id="IPR036666">
    <property type="entry name" value="HHA_sf"/>
</dbReference>
<dbReference type="SUPFAM" id="SSF68989">
    <property type="entry name" value="Hemolysin expression modulating protein HHA"/>
    <property type="match status" value="1"/>
</dbReference>